<protein>
    <recommendedName>
        <fullName evidence="4">SatD family (SatD)</fullName>
    </recommendedName>
</protein>
<evidence type="ECO:0008006" key="4">
    <source>
        <dbReference type="Google" id="ProtNLM"/>
    </source>
</evidence>
<proteinExistence type="predicted"/>
<keyword evidence="3" id="KW-1185">Reference proteome</keyword>
<comment type="caution">
    <text evidence="2">The sequence shown here is derived from an EMBL/GenBank/DDBJ whole genome shotgun (WGS) entry which is preliminary data.</text>
</comment>
<feature type="region of interest" description="Disordered" evidence="1">
    <location>
        <begin position="237"/>
        <end position="269"/>
    </location>
</feature>
<dbReference type="EMBL" id="JBIRYI010000006">
    <property type="protein sequence ID" value="MFI2487631.1"/>
    <property type="molecule type" value="Genomic_DNA"/>
</dbReference>
<evidence type="ECO:0000256" key="1">
    <source>
        <dbReference type="SAM" id="MobiDB-lite"/>
    </source>
</evidence>
<dbReference type="Proteomes" id="UP001611580">
    <property type="component" value="Unassembled WGS sequence"/>
</dbReference>
<name>A0ABW7XJD3_9MICO</name>
<evidence type="ECO:0000313" key="2">
    <source>
        <dbReference type="EMBL" id="MFI2487631.1"/>
    </source>
</evidence>
<gene>
    <name evidence="2" type="ORF">ACH47X_12010</name>
</gene>
<reference evidence="2 3" key="1">
    <citation type="submission" date="2024-10" db="EMBL/GenBank/DDBJ databases">
        <title>The Natural Products Discovery Center: Release of the First 8490 Sequenced Strains for Exploring Actinobacteria Biosynthetic Diversity.</title>
        <authorList>
            <person name="Kalkreuter E."/>
            <person name="Kautsar S.A."/>
            <person name="Yang D."/>
            <person name="Bader C.D."/>
            <person name="Teijaro C.N."/>
            <person name="Fluegel L."/>
            <person name="Davis C.M."/>
            <person name="Simpson J.R."/>
            <person name="Lauterbach L."/>
            <person name="Steele A.D."/>
            <person name="Gui C."/>
            <person name="Meng S."/>
            <person name="Li G."/>
            <person name="Viehrig K."/>
            <person name="Ye F."/>
            <person name="Su P."/>
            <person name="Kiefer A.F."/>
            <person name="Nichols A."/>
            <person name="Cepeda A.J."/>
            <person name="Yan W."/>
            <person name="Fan B."/>
            <person name="Jiang Y."/>
            <person name="Adhikari A."/>
            <person name="Zheng C.-J."/>
            <person name="Schuster L."/>
            <person name="Cowan T.M."/>
            <person name="Smanski M.J."/>
            <person name="Chevrette M.G."/>
            <person name="De Carvalho L.P.S."/>
            <person name="Shen B."/>
        </authorList>
    </citation>
    <scope>NUCLEOTIDE SEQUENCE [LARGE SCALE GENOMIC DNA]</scope>
    <source>
        <strain evidence="2 3">NPDC019481</strain>
    </source>
</reference>
<sequence>MIVLTIDQRGSTYADDRVPEILAELADLTRGRDGVVVRFERTVGDEVQGILAPGRAGAQLAVDLTLHLLRDQGWSVGIGVGQVEGPLPAVSREARGFAFYRARDAVERAKTRGRGTSVAVEGPPPGAADLVTAGARPLDGQTSRPGTAEPHPPDLAAEVEALLRLLAAIRARRTPQGWEVADTLASLADKPGRQRIVAQSLHVSEQAVSQRVRAALWQEEEAVRPVVVRLLAELSDSVGPEPAEPAEATGPAEAPEPAVRSTTKKRGKS</sequence>
<evidence type="ECO:0000313" key="3">
    <source>
        <dbReference type="Proteomes" id="UP001611580"/>
    </source>
</evidence>
<accession>A0ABW7XJD3</accession>
<feature type="compositionally biased region" description="Low complexity" evidence="1">
    <location>
        <begin position="239"/>
        <end position="258"/>
    </location>
</feature>
<dbReference type="RefSeq" id="WP_397404498.1">
    <property type="nucleotide sequence ID" value="NZ_JBIRYI010000006.1"/>
</dbReference>
<organism evidence="2 3">
    <name type="scientific">Promicromonospora kroppenstedtii</name>
    <dbReference type="NCBI Taxonomy" id="440482"/>
    <lineage>
        <taxon>Bacteria</taxon>
        <taxon>Bacillati</taxon>
        <taxon>Actinomycetota</taxon>
        <taxon>Actinomycetes</taxon>
        <taxon>Micrococcales</taxon>
        <taxon>Promicromonosporaceae</taxon>
        <taxon>Promicromonospora</taxon>
    </lineage>
</organism>